<dbReference type="EMBL" id="SDMP01000020">
    <property type="protein sequence ID" value="RYQ82474.1"/>
    <property type="molecule type" value="Genomic_DNA"/>
</dbReference>
<evidence type="ECO:0000313" key="1">
    <source>
        <dbReference type="EMBL" id="RYQ82474.1"/>
    </source>
</evidence>
<keyword evidence="2" id="KW-1185">Reference proteome</keyword>
<comment type="caution">
    <text evidence="1">The sequence shown here is derived from an EMBL/GenBank/DDBJ whole genome shotgun (WGS) entry which is preliminary data.</text>
</comment>
<dbReference type="PANTHER" id="PTHR33710">
    <property type="entry name" value="BNAC02G09200D PROTEIN"/>
    <property type="match status" value="1"/>
</dbReference>
<dbReference type="Proteomes" id="UP000289738">
    <property type="component" value="Chromosome B10"/>
</dbReference>
<evidence type="ECO:0008006" key="3">
    <source>
        <dbReference type="Google" id="ProtNLM"/>
    </source>
</evidence>
<dbReference type="PANTHER" id="PTHR33710:SF71">
    <property type="entry name" value="ENDONUCLEASE_EXONUCLEASE_PHOSPHATASE DOMAIN-CONTAINING PROTEIN"/>
    <property type="match status" value="1"/>
</dbReference>
<proteinExistence type="predicted"/>
<dbReference type="Gene3D" id="3.60.10.10">
    <property type="entry name" value="Endonuclease/exonuclease/phosphatase"/>
    <property type="match status" value="1"/>
</dbReference>
<accession>A0A444WYD9</accession>
<dbReference type="STRING" id="3818.A0A444WYD9"/>
<reference evidence="1 2" key="1">
    <citation type="submission" date="2019-01" db="EMBL/GenBank/DDBJ databases">
        <title>Sequencing of cultivated peanut Arachis hypogaea provides insights into genome evolution and oil improvement.</title>
        <authorList>
            <person name="Chen X."/>
        </authorList>
    </citation>
    <scope>NUCLEOTIDE SEQUENCE [LARGE SCALE GENOMIC DNA]</scope>
    <source>
        <strain evidence="2">cv. Fuhuasheng</strain>
        <tissue evidence="1">Leaves</tissue>
    </source>
</reference>
<dbReference type="SUPFAM" id="SSF56219">
    <property type="entry name" value="DNase I-like"/>
    <property type="match status" value="1"/>
</dbReference>
<name>A0A444WYD9_ARAHY</name>
<sequence>MDGMEIQNPEMVMQQQDSDMELVKEEVITSPCDERQQWFFAAIYASPHENTRRNLWGTLRSLVDNIRGEWLLAGDFNEIACPSEKKRGGRVDSGNCRRFSEWIDNCSLIDLGYIGTRFTWRGPKWEGLDRIFKRLDRALSDVNWRTRFPEARIDVPTRTKSDYHPLWTVMRDQIEWMIEDGRDVKFWLDNWVKSEGRLIDVASNTIPEDLVEASVRDFIDERGEWNIQVLQQFLPTTTIEKIRSMPTPKENIDRDNIA</sequence>
<protein>
    <recommendedName>
        <fullName evidence="3">Endonuclease/exonuclease/phosphatase domain-containing protein</fullName>
    </recommendedName>
</protein>
<dbReference type="InterPro" id="IPR036691">
    <property type="entry name" value="Endo/exonu/phosph_ase_sf"/>
</dbReference>
<gene>
    <name evidence="1" type="ORF">Ahy_B10g101061</name>
</gene>
<organism evidence="1 2">
    <name type="scientific">Arachis hypogaea</name>
    <name type="common">Peanut</name>
    <dbReference type="NCBI Taxonomy" id="3818"/>
    <lineage>
        <taxon>Eukaryota</taxon>
        <taxon>Viridiplantae</taxon>
        <taxon>Streptophyta</taxon>
        <taxon>Embryophyta</taxon>
        <taxon>Tracheophyta</taxon>
        <taxon>Spermatophyta</taxon>
        <taxon>Magnoliopsida</taxon>
        <taxon>eudicotyledons</taxon>
        <taxon>Gunneridae</taxon>
        <taxon>Pentapetalae</taxon>
        <taxon>rosids</taxon>
        <taxon>fabids</taxon>
        <taxon>Fabales</taxon>
        <taxon>Fabaceae</taxon>
        <taxon>Papilionoideae</taxon>
        <taxon>50 kb inversion clade</taxon>
        <taxon>dalbergioids sensu lato</taxon>
        <taxon>Dalbergieae</taxon>
        <taxon>Pterocarpus clade</taxon>
        <taxon>Arachis</taxon>
    </lineage>
</organism>
<dbReference type="AlphaFoldDB" id="A0A444WYD9"/>
<evidence type="ECO:0000313" key="2">
    <source>
        <dbReference type="Proteomes" id="UP000289738"/>
    </source>
</evidence>